<name>A0ABT2S5S4_9FIRM</name>
<comment type="subunit">
    <text evidence="5">Acetyl-CoA carboxylase is a heterotetramer composed of biotin carboxyl carrier protein (AccB), biotin carboxylase (AccC) and two subunits of ACCase subunit beta/alpha.</text>
</comment>
<evidence type="ECO:0000256" key="14">
    <source>
        <dbReference type="ARBA" id="ARBA00025280"/>
    </source>
</evidence>
<evidence type="ECO:0000256" key="2">
    <source>
        <dbReference type="ARBA" id="ARBA00004956"/>
    </source>
</evidence>
<evidence type="ECO:0000256" key="15">
    <source>
        <dbReference type="ARBA" id="ARBA00049152"/>
    </source>
</evidence>
<keyword evidence="17" id="KW-0479">Metal-binding</keyword>
<dbReference type="GO" id="GO:0003989">
    <property type="term" value="F:acetyl-CoA carboxylase activity"/>
    <property type="evidence" value="ECO:0007669"/>
    <property type="project" value="UniProtKB-EC"/>
</dbReference>
<feature type="domain" description="CoA carboxyltransferase C-terminal" evidence="20">
    <location>
        <begin position="290"/>
        <end position="545"/>
    </location>
</feature>
<evidence type="ECO:0000256" key="6">
    <source>
        <dbReference type="ARBA" id="ARBA00022490"/>
    </source>
</evidence>
<dbReference type="RefSeq" id="WP_262581434.1">
    <property type="nucleotide sequence ID" value="NZ_JAOQJV010000006.1"/>
</dbReference>
<feature type="compositionally biased region" description="Basic and acidic residues" evidence="18">
    <location>
        <begin position="12"/>
        <end position="21"/>
    </location>
</feature>
<comment type="catalytic activity">
    <reaction evidence="15 16">
        <text>N(6)-carboxybiotinyl-L-lysyl-[protein] + acetyl-CoA = N(6)-biotinyl-L-lysyl-[protein] + malonyl-CoA</text>
        <dbReference type="Rhea" id="RHEA:54728"/>
        <dbReference type="Rhea" id="RHEA-COMP:10505"/>
        <dbReference type="Rhea" id="RHEA-COMP:10506"/>
        <dbReference type="ChEBI" id="CHEBI:57288"/>
        <dbReference type="ChEBI" id="CHEBI:57384"/>
        <dbReference type="ChEBI" id="CHEBI:83144"/>
        <dbReference type="ChEBI" id="CHEBI:83145"/>
        <dbReference type="EC" id="2.1.3.15"/>
    </reaction>
</comment>
<dbReference type="PROSITE" id="PS50989">
    <property type="entry name" value="COA_CT_CTER"/>
    <property type="match status" value="1"/>
</dbReference>
<feature type="binding site" evidence="17">
    <location>
        <position position="53"/>
    </location>
    <ligand>
        <name>Zn(2+)</name>
        <dbReference type="ChEBI" id="CHEBI:29105"/>
    </ligand>
</feature>
<evidence type="ECO:0000259" key="19">
    <source>
        <dbReference type="PROSITE" id="PS50980"/>
    </source>
</evidence>
<evidence type="ECO:0000313" key="22">
    <source>
        <dbReference type="Proteomes" id="UP001207605"/>
    </source>
</evidence>
<evidence type="ECO:0000256" key="9">
    <source>
        <dbReference type="ARBA" id="ARBA00022741"/>
    </source>
</evidence>
<feature type="domain" description="CoA carboxyltransferase N-terminal" evidence="19">
    <location>
        <begin position="30"/>
        <end position="296"/>
    </location>
</feature>
<dbReference type="SUPFAM" id="SSF52096">
    <property type="entry name" value="ClpP/crotonase"/>
    <property type="match status" value="2"/>
</dbReference>
<gene>
    <name evidence="16" type="primary">accA</name>
    <name evidence="17" type="synonym">accD</name>
    <name evidence="21" type="ORF">OCV65_06820</name>
</gene>
<dbReference type="NCBIfam" id="TIGR00513">
    <property type="entry name" value="accA"/>
    <property type="match status" value="1"/>
</dbReference>
<evidence type="ECO:0000256" key="7">
    <source>
        <dbReference type="ARBA" id="ARBA00022516"/>
    </source>
</evidence>
<keyword evidence="22" id="KW-1185">Reference proteome</keyword>
<comment type="similarity">
    <text evidence="17">Belongs to the AccD/PCCB family.</text>
</comment>
<comment type="similarity">
    <text evidence="4">In the N-terminal section; belongs to the AccD/PCCB family.</text>
</comment>
<feature type="compositionally biased region" description="Basic residues" evidence="18">
    <location>
        <begin position="1"/>
        <end position="11"/>
    </location>
</feature>
<keyword evidence="17" id="KW-0862">Zinc</keyword>
<sequence length="565" mass="63282">MKLKNMFKKTRRNDTALRGYDRQPEVPDGLLRKCNVCKEAIFTDEVQNNDCICPKCGNYFRIPAYQRVEMIADEGSFEEWDEDLVGNNPLHYAGYTEKQKMLQEKTGLKEAVITGKAQIGGIETVLGVCDGRFMMASMGQAVGEKITRAFERAEEEQLPVILFTCSGGARMQEGILSLMQMAKTSAAIKKHSDAGLLYVAVLTNPTTGGVTASFAMEGDITLAEPGALVGFAGPRVIEQTIHQKLPEGFQRSEFLQTHGFVDAVVERKDIKKYLYNVLRLHVNRKCEKVVIDSNLETVHQKNVDREKTAWERVQISRAKDRPSGSDYIHALFTDFTEQRGDRCYGDDRAIIGGVARFHGIPVTVIAQEKGRTTKENIEHNFGMPSPEGYRKALRLMKQAEKFQRPVICFVDTPGAFCGLEAEERGQGEAIARNLYEMSALKVPILSIVIGEGGSGGALALAVADEVWMLENSIYSILSPEGFASILWKDSKRAEEAAGVMKLTAADLMNLGVVEQIIEEPEMLNINTFSEVTNVMEQKIYRFLEEKQKKTGIKLVEERYERFRRM</sequence>
<comment type="similarity">
    <text evidence="3">In the C-terminal section; belongs to the AccA family.</text>
</comment>
<evidence type="ECO:0000256" key="12">
    <source>
        <dbReference type="ARBA" id="ARBA00023098"/>
    </source>
</evidence>
<feature type="binding site" evidence="17">
    <location>
        <position position="37"/>
    </location>
    <ligand>
        <name>Zn(2+)</name>
        <dbReference type="ChEBI" id="CHEBI:29105"/>
    </ligand>
</feature>
<feature type="region of interest" description="Disordered" evidence="18">
    <location>
        <begin position="1"/>
        <end position="21"/>
    </location>
</feature>
<proteinExistence type="inferred from homology"/>
<comment type="caution">
    <text evidence="21">The sequence shown here is derived from an EMBL/GenBank/DDBJ whole genome shotgun (WGS) entry which is preliminary data.</text>
</comment>
<protein>
    <recommendedName>
        <fullName evidence="16 17">Multifunctional fusion protein</fullName>
    </recommendedName>
    <domain>
        <recommendedName>
            <fullName evidence="16">Acetyl-coenzyme A carboxylase carboxyl transferase subunit alpha</fullName>
            <shortName evidence="16">ACCase subunit alpha</shortName>
            <shortName evidence="16">Acetyl-CoA carboxylase carboxyltransferase subunit alpha</shortName>
            <ecNumber evidence="16">2.1.3.15</ecNumber>
        </recommendedName>
    </domain>
    <domain>
        <recommendedName>
            <fullName evidence="17">Acetyl-coenzyme A carboxylase carboxyl transferase subunit beta</fullName>
            <shortName evidence="17">ACCase subunit beta</shortName>
            <shortName evidence="17">Acetyl-CoA carboxylase carboxyltransferase subunit beta</shortName>
        </recommendedName>
    </domain>
</protein>
<dbReference type="Pfam" id="PF03255">
    <property type="entry name" value="ACCA"/>
    <property type="match status" value="1"/>
</dbReference>
<evidence type="ECO:0000256" key="5">
    <source>
        <dbReference type="ARBA" id="ARBA00011664"/>
    </source>
</evidence>
<keyword evidence="12 16" id="KW-0443">Lipid metabolism</keyword>
<dbReference type="NCBIfam" id="TIGR00515">
    <property type="entry name" value="accD"/>
    <property type="match status" value="1"/>
</dbReference>
<comment type="subcellular location">
    <subcellularLocation>
        <location evidence="1 16">Cytoplasm</location>
    </subcellularLocation>
</comment>
<comment type="cofactor">
    <cofactor evidence="17">
        <name>Zn(2+)</name>
        <dbReference type="ChEBI" id="CHEBI:29105"/>
    </cofactor>
    <text evidence="17">Binds 1 zinc ion per subunit.</text>
</comment>
<evidence type="ECO:0000256" key="1">
    <source>
        <dbReference type="ARBA" id="ARBA00004496"/>
    </source>
</evidence>
<keyword evidence="7 16" id="KW-0444">Lipid biosynthesis</keyword>
<keyword evidence="9 16" id="KW-0547">Nucleotide-binding</keyword>
<reference evidence="21 22" key="1">
    <citation type="journal article" date="2021" name="ISME Commun">
        <title>Automated analysis of genomic sequences facilitates high-throughput and comprehensive description of bacteria.</title>
        <authorList>
            <person name="Hitch T.C.A."/>
        </authorList>
    </citation>
    <scope>NUCLEOTIDE SEQUENCE [LARGE SCALE GENOMIC DNA]</scope>
    <source>
        <strain evidence="21 22">Sanger_02</strain>
    </source>
</reference>
<dbReference type="PROSITE" id="PS50980">
    <property type="entry name" value="COA_CT_NTER"/>
    <property type="match status" value="1"/>
</dbReference>
<keyword evidence="8 16" id="KW-0808">Transferase</keyword>
<keyword evidence="17" id="KW-0863">Zinc-finger</keyword>
<keyword evidence="6 16" id="KW-0963">Cytoplasm</keyword>
<keyword evidence="13 16" id="KW-0275">Fatty acid biosynthesis</keyword>
<keyword evidence="10 16" id="KW-0276">Fatty acid metabolism</keyword>
<dbReference type="InterPro" id="IPR000438">
    <property type="entry name" value="Acetyl_CoA_COase_Trfase_b_su"/>
</dbReference>
<dbReference type="EC" id="2.1.3.15" evidence="16"/>
<comment type="function">
    <text evidence="14 17">Component of the acetyl coenzyme A carboxylase (ACC) complex. Biotin carboxylase (BC) catalyzes the carboxylation of biotin on its carrier protein (BCCP) and then the CO(2) group is transferred by the transcarboxylase to acetyl-CoA to form malonyl-CoA.</text>
</comment>
<dbReference type="InterPro" id="IPR011762">
    <property type="entry name" value="COA_CT_N"/>
</dbReference>
<evidence type="ECO:0000259" key="20">
    <source>
        <dbReference type="PROSITE" id="PS50989"/>
    </source>
</evidence>
<dbReference type="Proteomes" id="UP001207605">
    <property type="component" value="Unassembled WGS sequence"/>
</dbReference>
<evidence type="ECO:0000256" key="3">
    <source>
        <dbReference type="ARBA" id="ARBA00006276"/>
    </source>
</evidence>
<organism evidence="21 22">
    <name type="scientific">Dorea ammoniilytica</name>
    <dbReference type="NCBI Taxonomy" id="2981788"/>
    <lineage>
        <taxon>Bacteria</taxon>
        <taxon>Bacillati</taxon>
        <taxon>Bacillota</taxon>
        <taxon>Clostridia</taxon>
        <taxon>Lachnospirales</taxon>
        <taxon>Lachnospiraceae</taxon>
        <taxon>Dorea</taxon>
    </lineage>
</organism>
<comment type="function">
    <text evidence="16">Component of the acetyl coenzyme A carboxylase (ACC) complex. First, biotin carboxylase catalyzes the carboxylation of biotin on its carrier protein (BCCP) and then the CO(2) group is transferred by the carboxyltransferase to acetyl-CoA to form malonyl-CoA.</text>
</comment>
<dbReference type="InterPro" id="IPR011763">
    <property type="entry name" value="COA_CT_C"/>
</dbReference>
<dbReference type="Gene3D" id="3.90.226.10">
    <property type="entry name" value="2-enoyl-CoA Hydratase, Chain A, domain 1"/>
    <property type="match status" value="2"/>
</dbReference>
<evidence type="ECO:0000256" key="18">
    <source>
        <dbReference type="SAM" id="MobiDB-lite"/>
    </source>
</evidence>
<dbReference type="NCBIfam" id="NF004344">
    <property type="entry name" value="PRK05724.1"/>
    <property type="match status" value="1"/>
</dbReference>
<dbReference type="PRINTS" id="PR01069">
    <property type="entry name" value="ACCCTRFRASEA"/>
</dbReference>
<feature type="binding site" evidence="17">
    <location>
        <position position="34"/>
    </location>
    <ligand>
        <name>Zn(2+)</name>
        <dbReference type="ChEBI" id="CHEBI:29105"/>
    </ligand>
</feature>
<feature type="zinc finger region" description="C4-type" evidence="17">
    <location>
        <begin position="34"/>
        <end position="56"/>
    </location>
</feature>
<accession>A0ABT2S5S4</accession>
<evidence type="ECO:0000256" key="16">
    <source>
        <dbReference type="HAMAP-Rule" id="MF_00823"/>
    </source>
</evidence>
<evidence type="ECO:0000256" key="17">
    <source>
        <dbReference type="HAMAP-Rule" id="MF_01395"/>
    </source>
</evidence>
<feature type="binding site" evidence="17">
    <location>
        <position position="56"/>
    </location>
    <ligand>
        <name>Zn(2+)</name>
        <dbReference type="ChEBI" id="CHEBI:29105"/>
    </ligand>
</feature>
<keyword evidence="11 16" id="KW-0067">ATP-binding</keyword>
<evidence type="ECO:0000313" key="21">
    <source>
        <dbReference type="EMBL" id="MCU6699941.1"/>
    </source>
</evidence>
<dbReference type="HAMAP" id="MF_01395">
    <property type="entry name" value="AcetylCoA_CT_beta"/>
    <property type="match status" value="1"/>
</dbReference>
<keyword evidence="21" id="KW-0436">Ligase</keyword>
<comment type="pathway">
    <text evidence="2 16">Lipid metabolism; malonyl-CoA biosynthesis; malonyl-CoA from acetyl-CoA: step 1/1.</text>
</comment>
<evidence type="ECO:0000256" key="13">
    <source>
        <dbReference type="ARBA" id="ARBA00023160"/>
    </source>
</evidence>
<comment type="similarity">
    <text evidence="16">Belongs to the AccA family.</text>
</comment>
<comment type="subunit">
    <text evidence="16">Acetyl-CoA carboxylase is a heterohexamer composed of biotin carboxyl carrier protein (AccB), biotin carboxylase (AccC) and two subunits each of ACCase subunit alpha (AccA) and ACCase subunit beta (AccD).</text>
</comment>
<dbReference type="InterPro" id="IPR029045">
    <property type="entry name" value="ClpP/crotonase-like_dom_sf"/>
</dbReference>
<dbReference type="PANTHER" id="PTHR42853">
    <property type="entry name" value="ACETYL-COENZYME A CARBOXYLASE CARBOXYL TRANSFERASE SUBUNIT ALPHA"/>
    <property type="match status" value="1"/>
</dbReference>
<dbReference type="EMBL" id="JAOQJV010000006">
    <property type="protein sequence ID" value="MCU6699941.1"/>
    <property type="molecule type" value="Genomic_DNA"/>
</dbReference>
<evidence type="ECO:0000256" key="10">
    <source>
        <dbReference type="ARBA" id="ARBA00022832"/>
    </source>
</evidence>
<evidence type="ECO:0000256" key="8">
    <source>
        <dbReference type="ARBA" id="ARBA00022679"/>
    </source>
</evidence>
<dbReference type="InterPro" id="IPR001095">
    <property type="entry name" value="Acetyl_CoA_COase_a_su"/>
</dbReference>
<evidence type="ECO:0000256" key="11">
    <source>
        <dbReference type="ARBA" id="ARBA00022840"/>
    </source>
</evidence>
<dbReference type="PANTHER" id="PTHR42853:SF3">
    <property type="entry name" value="ACETYL-COENZYME A CARBOXYLASE CARBOXYL TRANSFERASE SUBUNIT ALPHA, CHLOROPLASTIC"/>
    <property type="match status" value="1"/>
</dbReference>
<evidence type="ECO:0000256" key="4">
    <source>
        <dbReference type="ARBA" id="ARBA00010284"/>
    </source>
</evidence>
<dbReference type="NCBIfam" id="NF041504">
    <property type="entry name" value="AccA_sub"/>
    <property type="match status" value="1"/>
</dbReference>
<dbReference type="HAMAP" id="MF_00823">
    <property type="entry name" value="AcetylCoA_CT_alpha"/>
    <property type="match status" value="1"/>
</dbReference>